<sequence>MELIFNCFREGTTRMPGFTNNMRTKELSGAK</sequence>
<evidence type="ECO:0000313" key="2">
    <source>
        <dbReference type="Proteomes" id="UP000574332"/>
    </source>
</evidence>
<keyword evidence="2" id="KW-1185">Reference proteome</keyword>
<accession>A0A8E1ZU75</accession>
<gene>
    <name evidence="1" type="ORF">F5613_000587</name>
</gene>
<reference evidence="1 2" key="1">
    <citation type="submission" date="2020-07" db="EMBL/GenBank/DDBJ databases">
        <title>Genomic Encyclopedia of Type Strains, Phase IV (KMG-IV): sequencing the most valuable type-strain genomes for metagenomic binning, comparative biology and taxonomic classification.</title>
        <authorList>
            <person name="Goeker M."/>
        </authorList>
    </citation>
    <scope>NUCLEOTIDE SEQUENCE [LARGE SCALE GENOMIC DNA]</scope>
    <source>
        <strain evidence="1 2">DSM 23697</strain>
    </source>
</reference>
<proteinExistence type="predicted"/>
<protein>
    <submittedName>
        <fullName evidence="1">Uncharacterized protein</fullName>
    </submittedName>
</protein>
<dbReference type="AlphaFoldDB" id="A0A8E1ZU75"/>
<dbReference type="EMBL" id="JACCCY010000001">
    <property type="protein sequence ID" value="NYI48542.1"/>
    <property type="molecule type" value="Genomic_DNA"/>
</dbReference>
<dbReference type="Proteomes" id="UP000574332">
    <property type="component" value="Unassembled WGS sequence"/>
</dbReference>
<organism evidence="1 2">
    <name type="scientific">Macellibacteroides fermentans</name>
    <dbReference type="NCBI Taxonomy" id="879969"/>
    <lineage>
        <taxon>Bacteria</taxon>
        <taxon>Pseudomonadati</taxon>
        <taxon>Bacteroidota</taxon>
        <taxon>Bacteroidia</taxon>
        <taxon>Bacteroidales</taxon>
        <taxon>Porphyromonadaceae</taxon>
        <taxon>Macellibacteroides</taxon>
    </lineage>
</organism>
<evidence type="ECO:0000313" key="1">
    <source>
        <dbReference type="EMBL" id="NYI48542.1"/>
    </source>
</evidence>
<comment type="caution">
    <text evidence="1">The sequence shown here is derived from an EMBL/GenBank/DDBJ whole genome shotgun (WGS) entry which is preliminary data.</text>
</comment>
<name>A0A8E1ZU75_9PORP</name>